<organism evidence="3 4">
    <name type="scientific">Fragilariopsis cylindrus CCMP1102</name>
    <dbReference type="NCBI Taxonomy" id="635003"/>
    <lineage>
        <taxon>Eukaryota</taxon>
        <taxon>Sar</taxon>
        <taxon>Stramenopiles</taxon>
        <taxon>Ochrophyta</taxon>
        <taxon>Bacillariophyta</taxon>
        <taxon>Bacillariophyceae</taxon>
        <taxon>Bacillariophycidae</taxon>
        <taxon>Bacillariales</taxon>
        <taxon>Bacillariaceae</taxon>
        <taxon>Fragilariopsis</taxon>
    </lineage>
</organism>
<dbReference type="PROSITE" id="PS51257">
    <property type="entry name" value="PROKAR_LIPOPROTEIN"/>
    <property type="match status" value="1"/>
</dbReference>
<evidence type="ECO:0000256" key="2">
    <source>
        <dbReference type="SAM" id="SignalP"/>
    </source>
</evidence>
<dbReference type="AlphaFoldDB" id="A0A1E7FNF1"/>
<feature type="transmembrane region" description="Helical" evidence="1">
    <location>
        <begin position="143"/>
        <end position="162"/>
    </location>
</feature>
<gene>
    <name evidence="3" type="ORF">FRACYDRAFT_235743</name>
</gene>
<protein>
    <submittedName>
        <fullName evidence="3">Uncharacterized protein</fullName>
    </submittedName>
</protein>
<keyword evidence="1" id="KW-0812">Transmembrane</keyword>
<evidence type="ECO:0000313" key="4">
    <source>
        <dbReference type="Proteomes" id="UP000095751"/>
    </source>
</evidence>
<reference evidence="3 4" key="1">
    <citation type="submission" date="2016-09" db="EMBL/GenBank/DDBJ databases">
        <title>Extensive genetic diversity and differential bi-allelic expression allows diatom success in the polar Southern Ocean.</title>
        <authorList>
            <consortium name="DOE Joint Genome Institute"/>
            <person name="Mock T."/>
            <person name="Otillar R.P."/>
            <person name="Strauss J."/>
            <person name="Dupont C."/>
            <person name="Frickenhaus S."/>
            <person name="Maumus F."/>
            <person name="Mcmullan M."/>
            <person name="Sanges R."/>
            <person name="Schmutz J."/>
            <person name="Toseland A."/>
            <person name="Valas R."/>
            <person name="Veluchamy A."/>
            <person name="Ward B.J."/>
            <person name="Allen A."/>
            <person name="Barry K."/>
            <person name="Falciatore A."/>
            <person name="Ferrante M."/>
            <person name="Fortunato A.E."/>
            <person name="Gloeckner G."/>
            <person name="Gruber A."/>
            <person name="Hipkin R."/>
            <person name="Janech M."/>
            <person name="Kroth P."/>
            <person name="Leese F."/>
            <person name="Lindquist E."/>
            <person name="Lyon B.R."/>
            <person name="Martin J."/>
            <person name="Mayer C."/>
            <person name="Parker M."/>
            <person name="Quesneville H."/>
            <person name="Raymond J."/>
            <person name="Uhlig C."/>
            <person name="Valentin K.U."/>
            <person name="Worden A.Z."/>
            <person name="Armbrust E.V."/>
            <person name="Bowler C."/>
            <person name="Green B."/>
            <person name="Moulton V."/>
            <person name="Van Oosterhout C."/>
            <person name="Grigoriev I."/>
        </authorList>
    </citation>
    <scope>NUCLEOTIDE SEQUENCE [LARGE SCALE GENOMIC DNA]</scope>
    <source>
        <strain evidence="3 4">CCMP1102</strain>
    </source>
</reference>
<dbReference type="EMBL" id="KV784355">
    <property type="protein sequence ID" value="OEU19688.1"/>
    <property type="molecule type" value="Genomic_DNA"/>
</dbReference>
<dbReference type="KEGG" id="fcy:FRACYDRAFT_235743"/>
<evidence type="ECO:0000256" key="1">
    <source>
        <dbReference type="SAM" id="Phobius"/>
    </source>
</evidence>
<keyword evidence="1" id="KW-0472">Membrane</keyword>
<keyword evidence="4" id="KW-1185">Reference proteome</keyword>
<feature type="signal peptide" evidence="2">
    <location>
        <begin position="1"/>
        <end position="30"/>
    </location>
</feature>
<dbReference type="Proteomes" id="UP000095751">
    <property type="component" value="Unassembled WGS sequence"/>
</dbReference>
<dbReference type="InParanoid" id="A0A1E7FNF1"/>
<feature type="chain" id="PRO_5009193358" evidence="2">
    <location>
        <begin position="31"/>
        <end position="287"/>
    </location>
</feature>
<dbReference type="OrthoDB" id="41259at2759"/>
<name>A0A1E7FNF1_9STRA</name>
<sequence length="287" mass="32423">MPSRSNSKAKASSSVLQIILLIVVSCYCTSQHVEENNHGKNKNNNDDDKENPSPIIVNGIPVLDKSQFAPFDKDILPNCRDLLEHCQSHVYGHVYLQCPGLCTKLLMEEGMIGTADDNPDALYDVGTLRTYQGNRIDSDRFEGYVLVLAVVPLLPGMAVYYYEMMEYLHGVFTPKAEFVIQPIDHYHGIHIKEKVNRKVVILEEKSAITVVENDPWMKHLTSIKPRSGLGTKEGDGVTVEQRPLQTDRVTIYIVSADGYYVEQLIVPTMSSLKQKIRVYTKTMDYEL</sequence>
<keyword evidence="2" id="KW-0732">Signal</keyword>
<evidence type="ECO:0000313" key="3">
    <source>
        <dbReference type="EMBL" id="OEU19688.1"/>
    </source>
</evidence>
<proteinExistence type="predicted"/>
<keyword evidence="1" id="KW-1133">Transmembrane helix</keyword>
<accession>A0A1E7FNF1</accession>